<dbReference type="SUPFAM" id="SSF54523">
    <property type="entry name" value="Pili subunits"/>
    <property type="match status" value="1"/>
</dbReference>
<keyword evidence="4" id="KW-0997">Cell inner membrane</keyword>
<keyword evidence="3" id="KW-0488">Methylation</keyword>
<dbReference type="Pfam" id="PF07963">
    <property type="entry name" value="N_methyl"/>
    <property type="match status" value="1"/>
</dbReference>
<dbReference type="EMBL" id="MHVL01000027">
    <property type="protein sequence ID" value="OHA93095.1"/>
    <property type="molecule type" value="Genomic_DNA"/>
</dbReference>
<dbReference type="InterPro" id="IPR045584">
    <property type="entry name" value="Pilin-like"/>
</dbReference>
<reference evidence="10 11" key="1">
    <citation type="journal article" date="2016" name="Nat. Commun.">
        <title>Thousands of microbial genomes shed light on interconnected biogeochemical processes in an aquifer system.</title>
        <authorList>
            <person name="Anantharaman K."/>
            <person name="Brown C.T."/>
            <person name="Hug L.A."/>
            <person name="Sharon I."/>
            <person name="Castelle C.J."/>
            <person name="Probst A.J."/>
            <person name="Thomas B.C."/>
            <person name="Singh A."/>
            <person name="Wilkins M.J."/>
            <person name="Karaoz U."/>
            <person name="Brodie E.L."/>
            <person name="Williams K.H."/>
            <person name="Hubbard S.S."/>
            <person name="Banfield J.F."/>
        </authorList>
    </citation>
    <scope>NUCLEOTIDE SEQUENCE [LARGE SCALE GENOMIC DNA]</scope>
</reference>
<evidence type="ECO:0000256" key="7">
    <source>
        <dbReference type="ARBA" id="ARBA00023136"/>
    </source>
</evidence>
<keyword evidence="6 8" id="KW-1133">Transmembrane helix</keyword>
<evidence type="ECO:0000259" key="9">
    <source>
        <dbReference type="Pfam" id="PF12019"/>
    </source>
</evidence>
<gene>
    <name evidence="10" type="ORF">A2W58_03410</name>
</gene>
<evidence type="ECO:0000256" key="5">
    <source>
        <dbReference type="ARBA" id="ARBA00022692"/>
    </source>
</evidence>
<comment type="subcellular location">
    <subcellularLocation>
        <location evidence="1">Cell inner membrane</location>
        <topology evidence="1">Single-pass membrane protein</topology>
    </subcellularLocation>
</comment>
<evidence type="ECO:0000313" key="11">
    <source>
        <dbReference type="Proteomes" id="UP000179264"/>
    </source>
</evidence>
<keyword evidence="7 8" id="KW-0472">Membrane</keyword>
<dbReference type="InterPro" id="IPR012902">
    <property type="entry name" value="N_methyl_site"/>
</dbReference>
<feature type="domain" description="General secretion pathway GspH" evidence="9">
    <location>
        <begin position="45"/>
        <end position="149"/>
    </location>
</feature>
<evidence type="ECO:0000256" key="6">
    <source>
        <dbReference type="ARBA" id="ARBA00022989"/>
    </source>
</evidence>
<evidence type="ECO:0000256" key="8">
    <source>
        <dbReference type="SAM" id="Phobius"/>
    </source>
</evidence>
<dbReference type="InterPro" id="IPR022346">
    <property type="entry name" value="T2SS_GspH"/>
</dbReference>
<keyword evidence="5 8" id="KW-0812">Transmembrane</keyword>
<dbReference type="AlphaFoldDB" id="A0A1G2T744"/>
<comment type="caution">
    <text evidence="10">The sequence shown here is derived from an EMBL/GenBank/DDBJ whole genome shotgun (WGS) entry which is preliminary data.</text>
</comment>
<dbReference type="GO" id="GO:0015628">
    <property type="term" value="P:protein secretion by the type II secretion system"/>
    <property type="evidence" value="ECO:0007669"/>
    <property type="project" value="InterPro"/>
</dbReference>
<feature type="transmembrane region" description="Helical" evidence="8">
    <location>
        <begin position="12"/>
        <end position="33"/>
    </location>
</feature>
<name>A0A1G2T744_9BACT</name>
<proteinExistence type="predicted"/>
<dbReference type="Gene3D" id="3.30.700.10">
    <property type="entry name" value="Glycoprotein, Type 4 Pilin"/>
    <property type="match status" value="1"/>
</dbReference>
<evidence type="ECO:0000313" key="10">
    <source>
        <dbReference type="EMBL" id="OHA93095.1"/>
    </source>
</evidence>
<dbReference type="Proteomes" id="UP000179264">
    <property type="component" value="Unassembled WGS sequence"/>
</dbReference>
<evidence type="ECO:0000256" key="3">
    <source>
        <dbReference type="ARBA" id="ARBA00022481"/>
    </source>
</evidence>
<dbReference type="NCBIfam" id="TIGR02532">
    <property type="entry name" value="IV_pilin_GFxxxE"/>
    <property type="match status" value="1"/>
</dbReference>
<dbReference type="GO" id="GO:0005886">
    <property type="term" value="C:plasma membrane"/>
    <property type="evidence" value="ECO:0007669"/>
    <property type="project" value="UniProtKB-SubCell"/>
</dbReference>
<dbReference type="GO" id="GO:0015627">
    <property type="term" value="C:type II protein secretion system complex"/>
    <property type="evidence" value="ECO:0007669"/>
    <property type="project" value="InterPro"/>
</dbReference>
<dbReference type="Pfam" id="PF12019">
    <property type="entry name" value="GspH"/>
    <property type="match status" value="1"/>
</dbReference>
<accession>A0A1G2T744</accession>
<protein>
    <recommendedName>
        <fullName evidence="9">General secretion pathway GspH domain-containing protein</fullName>
    </recommendedName>
</protein>
<organism evidence="10 11">
    <name type="scientific">Candidatus Zambryskibacteria bacterium RIFCSPHIGHO2_02_38_10.5</name>
    <dbReference type="NCBI Taxonomy" id="1802742"/>
    <lineage>
        <taxon>Bacteria</taxon>
        <taxon>Candidatus Zambryskiibacteriota</taxon>
    </lineage>
</organism>
<sequence length="154" mass="16589">MKLNYKSGFTIFEFLIAISIMALLVAIVFSGFINLRKHQALKLDTETIAGILREARSETLASKNGTRYGVHFSATKVTLFAGSVYNPSDPNNKDFMLNASDAVFNITLAGGGSDVIFNRLTGETSQNGVITLSSPSTAQIKTVTVYKTGVVESN</sequence>
<keyword evidence="2" id="KW-1003">Cell membrane</keyword>
<evidence type="ECO:0000256" key="4">
    <source>
        <dbReference type="ARBA" id="ARBA00022519"/>
    </source>
</evidence>
<evidence type="ECO:0000256" key="2">
    <source>
        <dbReference type="ARBA" id="ARBA00022475"/>
    </source>
</evidence>
<evidence type="ECO:0000256" key="1">
    <source>
        <dbReference type="ARBA" id="ARBA00004377"/>
    </source>
</evidence>